<dbReference type="PANTHER" id="PTHR14859:SF15">
    <property type="entry name" value="ENDONUCLEASE_EXONUCLEASE_PHOSPHATASE DOMAIN-CONTAINING PROTEIN"/>
    <property type="match status" value="1"/>
</dbReference>
<dbReference type="PANTHER" id="PTHR14859">
    <property type="entry name" value="CALCOFLUOR WHITE HYPERSENSITIVE PROTEIN PRECURSOR"/>
    <property type="match status" value="1"/>
</dbReference>
<dbReference type="EMBL" id="POSK01000001">
    <property type="protein sequence ID" value="PNI06646.1"/>
    <property type="molecule type" value="Genomic_DNA"/>
</dbReference>
<dbReference type="InterPro" id="IPR036691">
    <property type="entry name" value="Endo/exonu/phosph_ase_sf"/>
</dbReference>
<keyword evidence="2" id="KW-0540">Nuclease</keyword>
<feature type="domain" description="Endonuclease/exonuclease/phosphatase" evidence="1">
    <location>
        <begin position="39"/>
        <end position="277"/>
    </location>
</feature>
<dbReference type="InterPro" id="IPR005135">
    <property type="entry name" value="Endo/exonuclease/phosphatase"/>
</dbReference>
<dbReference type="AlphaFoldDB" id="A0A2J8I7Y0"/>
<reference evidence="2 3" key="1">
    <citation type="submission" date="2018-01" db="EMBL/GenBank/DDBJ databases">
        <title>Draft genome sequences of six Vibrio diazotrophicus strains isolated from deep-sea sediments of the Baltic Sea.</title>
        <authorList>
            <person name="Castillo D."/>
            <person name="Vandieken V."/>
            <person name="Chiang O."/>
            <person name="Middelboe M."/>
        </authorList>
    </citation>
    <scope>NUCLEOTIDE SEQUENCE [LARGE SCALE GENOMIC DNA]</scope>
    <source>
        <strain evidence="2 3">60.27F</strain>
    </source>
</reference>
<dbReference type="Pfam" id="PF03372">
    <property type="entry name" value="Exo_endo_phos"/>
    <property type="match status" value="1"/>
</dbReference>
<dbReference type="SUPFAM" id="SSF56219">
    <property type="entry name" value="DNase I-like"/>
    <property type="match status" value="1"/>
</dbReference>
<dbReference type="GO" id="GO:0016020">
    <property type="term" value="C:membrane"/>
    <property type="evidence" value="ECO:0007669"/>
    <property type="project" value="GOC"/>
</dbReference>
<dbReference type="GO" id="GO:0004519">
    <property type="term" value="F:endonuclease activity"/>
    <property type="evidence" value="ECO:0007669"/>
    <property type="project" value="UniProtKB-KW"/>
</dbReference>
<dbReference type="GO" id="GO:0006506">
    <property type="term" value="P:GPI anchor biosynthetic process"/>
    <property type="evidence" value="ECO:0007669"/>
    <property type="project" value="TreeGrafter"/>
</dbReference>
<evidence type="ECO:0000313" key="3">
    <source>
        <dbReference type="Proteomes" id="UP000236449"/>
    </source>
</evidence>
<keyword evidence="2" id="KW-0255">Endonuclease</keyword>
<gene>
    <name evidence="2" type="ORF">C1N32_01150</name>
</gene>
<accession>A0A2J8I7Y0</accession>
<dbReference type="Proteomes" id="UP000236449">
    <property type="component" value="Unassembled WGS sequence"/>
</dbReference>
<comment type="caution">
    <text evidence="2">The sequence shown here is derived from an EMBL/GenBank/DDBJ whole genome shotgun (WGS) entry which is preliminary data.</text>
</comment>
<name>A0A2J8I7Y0_VIBDI</name>
<protein>
    <submittedName>
        <fullName evidence="2">Endonuclease</fullName>
    </submittedName>
</protein>
<organism evidence="2 3">
    <name type="scientific">Vibrio diazotrophicus</name>
    <dbReference type="NCBI Taxonomy" id="685"/>
    <lineage>
        <taxon>Bacteria</taxon>
        <taxon>Pseudomonadati</taxon>
        <taxon>Pseudomonadota</taxon>
        <taxon>Gammaproteobacteria</taxon>
        <taxon>Vibrionales</taxon>
        <taxon>Vibrionaceae</taxon>
        <taxon>Vibrio</taxon>
    </lineage>
</organism>
<dbReference type="InterPro" id="IPR051916">
    <property type="entry name" value="GPI-anchor_lipid_remodeler"/>
</dbReference>
<dbReference type="RefSeq" id="WP_102965166.1">
    <property type="nucleotide sequence ID" value="NZ_POSK01000001.1"/>
</dbReference>
<dbReference type="OrthoDB" id="833328at2"/>
<keyword evidence="2" id="KW-0378">Hydrolase</keyword>
<evidence type="ECO:0000313" key="2">
    <source>
        <dbReference type="EMBL" id="PNI06646.1"/>
    </source>
</evidence>
<sequence length="321" mass="37255">MQIRFATANLFNYLSPPNAFYEFNNIYELNQWHKKQQWLERKLLTLDADVVGFQEIFSAEALEAQLKPLGYSYFAVVDQPKVSQDYIYTHPVVGIASRYELTEIEAVEAKKPNSDDAFTFYRKPLRATLNHPVMGKVDAYIVHFKSQRPTLENKEEGSSVFETWQQENYGNWLSTVQRGFEATLLHQAIMERKRVTGHPVVLMGDFNQLLDSQEFACLRSTHRFRQPDSYLPLLPYHLIDSWELYCHTGKVQRQPTHYTGASGQVLDYILMSSEFGLETDRNIAQVIDFHVEDQHLVNPSFEQDKFASDHAFVSVTLELRS</sequence>
<proteinExistence type="predicted"/>
<dbReference type="Gene3D" id="3.60.10.10">
    <property type="entry name" value="Endonuclease/exonuclease/phosphatase"/>
    <property type="match status" value="1"/>
</dbReference>
<evidence type="ECO:0000259" key="1">
    <source>
        <dbReference type="Pfam" id="PF03372"/>
    </source>
</evidence>